<evidence type="ECO:0000256" key="2">
    <source>
        <dbReference type="ARBA" id="ARBA00022989"/>
    </source>
</evidence>
<dbReference type="Pfam" id="PF07690">
    <property type="entry name" value="MFS_1"/>
    <property type="match status" value="1"/>
</dbReference>
<protein>
    <recommendedName>
        <fullName evidence="5">Major facilitator superfamily (MFS) profile domain-containing protein</fullName>
    </recommendedName>
</protein>
<keyword evidence="2 4" id="KW-1133">Transmembrane helix</keyword>
<feature type="transmembrane region" description="Helical" evidence="4">
    <location>
        <begin position="175"/>
        <end position="194"/>
    </location>
</feature>
<keyword evidence="1 4" id="KW-0812">Transmembrane</keyword>
<evidence type="ECO:0000256" key="3">
    <source>
        <dbReference type="ARBA" id="ARBA00023136"/>
    </source>
</evidence>
<dbReference type="GO" id="GO:0022857">
    <property type="term" value="F:transmembrane transporter activity"/>
    <property type="evidence" value="ECO:0007669"/>
    <property type="project" value="InterPro"/>
</dbReference>
<dbReference type="EMBL" id="MHIU01000019">
    <property type="protein sequence ID" value="OGY57884.1"/>
    <property type="molecule type" value="Genomic_DNA"/>
</dbReference>
<dbReference type="InterPro" id="IPR020846">
    <property type="entry name" value="MFS_dom"/>
</dbReference>
<dbReference type="SUPFAM" id="SSF103473">
    <property type="entry name" value="MFS general substrate transporter"/>
    <property type="match status" value="1"/>
</dbReference>
<evidence type="ECO:0000259" key="5">
    <source>
        <dbReference type="PROSITE" id="PS50850"/>
    </source>
</evidence>
<dbReference type="Gene3D" id="1.20.1250.20">
    <property type="entry name" value="MFS general substrate transporter like domains"/>
    <property type="match status" value="2"/>
</dbReference>
<dbReference type="AlphaFoldDB" id="A0A1G1Z014"/>
<feature type="transmembrane region" description="Helical" evidence="4">
    <location>
        <begin position="219"/>
        <end position="242"/>
    </location>
</feature>
<feature type="transmembrane region" description="Helical" evidence="4">
    <location>
        <begin position="254"/>
        <end position="274"/>
    </location>
</feature>
<evidence type="ECO:0000313" key="6">
    <source>
        <dbReference type="EMBL" id="OGY57884.1"/>
    </source>
</evidence>
<evidence type="ECO:0000313" key="7">
    <source>
        <dbReference type="Proteomes" id="UP000178651"/>
    </source>
</evidence>
<feature type="transmembrane region" description="Helical" evidence="4">
    <location>
        <begin position="41"/>
        <end position="67"/>
    </location>
</feature>
<evidence type="ECO:0000256" key="4">
    <source>
        <dbReference type="SAM" id="Phobius"/>
    </source>
</evidence>
<dbReference type="Proteomes" id="UP000178651">
    <property type="component" value="Unassembled WGS sequence"/>
</dbReference>
<keyword evidence="3 4" id="KW-0472">Membrane</keyword>
<feature type="transmembrane region" description="Helical" evidence="4">
    <location>
        <begin position="378"/>
        <end position="397"/>
    </location>
</feature>
<feature type="transmembrane region" description="Helical" evidence="4">
    <location>
        <begin position="286"/>
        <end position="303"/>
    </location>
</feature>
<dbReference type="PROSITE" id="PS50850">
    <property type="entry name" value="MFS"/>
    <property type="match status" value="1"/>
</dbReference>
<dbReference type="PANTHER" id="PTHR23518:SF2">
    <property type="entry name" value="MAJOR FACILITATOR SUPERFAMILY TRANSPORTER"/>
    <property type="match status" value="1"/>
</dbReference>
<dbReference type="InterPro" id="IPR036259">
    <property type="entry name" value="MFS_trans_sf"/>
</dbReference>
<dbReference type="PANTHER" id="PTHR23518">
    <property type="entry name" value="C-METHYLTRANSFERASE"/>
    <property type="match status" value="1"/>
</dbReference>
<name>A0A1G1Z014_9BACT</name>
<feature type="domain" description="Major facilitator superfamily (MFS) profile" evidence="5">
    <location>
        <begin position="17"/>
        <end position="399"/>
    </location>
</feature>
<feature type="transmembrane region" description="Helical" evidence="4">
    <location>
        <begin position="309"/>
        <end position="329"/>
    </location>
</feature>
<feature type="transmembrane region" description="Helical" evidence="4">
    <location>
        <begin position="349"/>
        <end position="372"/>
    </location>
</feature>
<sequence length="399" mass="42941">MDKVEAKNDRILGLKRNAFFLGLVSLFNDFSNEMVQSVMPVFLGVVLGVPPVGVGLIEGAADAIASFLKIISGWVSDKIQKRKGLAILGYCLSILSRPFFALAGSFSHVFALRVMDRMGKGIREAPRDALLAESVGYEEIAKSFGYHRAMDALGATIGPIAAFLILPFINYDYRSLFIIAFFIGLLSIGTFVFVKDKKISENKTSSKLDFNLLRRNKRFISYLIAIFIFGLGALPITLMLLYPVSLAMNNGGGSLGAIPLLYFIYSGTFVLTAIPLGRLADKTSKRLVVALGFIAAVIAYIGLAMSHTFWGAAFFFVVFGLYSGATDGVQRAMAARMVAPEFLATGEGLLNAATGTSALLAGLIGGLLWTIYGPAAAFIYGAVFSGLGFVVFVIFSLRK</sequence>
<dbReference type="InterPro" id="IPR011701">
    <property type="entry name" value="MFS"/>
</dbReference>
<gene>
    <name evidence="6" type="ORF">A3D47_01430</name>
</gene>
<comment type="caution">
    <text evidence="6">The sequence shown here is derived from an EMBL/GenBank/DDBJ whole genome shotgun (WGS) entry which is preliminary data.</text>
</comment>
<reference evidence="6 7" key="1">
    <citation type="journal article" date="2016" name="Nat. Commun.">
        <title>Thousands of microbial genomes shed light on interconnected biogeochemical processes in an aquifer system.</title>
        <authorList>
            <person name="Anantharaman K."/>
            <person name="Brown C.T."/>
            <person name="Hug L.A."/>
            <person name="Sharon I."/>
            <person name="Castelle C.J."/>
            <person name="Probst A.J."/>
            <person name="Thomas B.C."/>
            <person name="Singh A."/>
            <person name="Wilkins M.J."/>
            <person name="Karaoz U."/>
            <person name="Brodie E.L."/>
            <person name="Williams K.H."/>
            <person name="Hubbard S.S."/>
            <person name="Banfield J.F."/>
        </authorList>
    </citation>
    <scope>NUCLEOTIDE SEQUENCE [LARGE SCALE GENOMIC DNA]</scope>
</reference>
<evidence type="ECO:0000256" key="1">
    <source>
        <dbReference type="ARBA" id="ARBA00022692"/>
    </source>
</evidence>
<feature type="transmembrane region" description="Helical" evidence="4">
    <location>
        <begin position="87"/>
        <end position="112"/>
    </location>
</feature>
<organism evidence="6 7">
    <name type="scientific">Candidatus Colwellbacteria bacterium RIFCSPHIGHO2_02_FULL_43_15</name>
    <dbReference type="NCBI Taxonomy" id="1797686"/>
    <lineage>
        <taxon>Bacteria</taxon>
        <taxon>Candidatus Colwelliibacteriota</taxon>
    </lineage>
</organism>
<feature type="transmembrane region" description="Helical" evidence="4">
    <location>
        <begin position="152"/>
        <end position="169"/>
    </location>
</feature>
<dbReference type="CDD" id="cd17370">
    <property type="entry name" value="MFS_MJ1317_like"/>
    <property type="match status" value="1"/>
</dbReference>
<accession>A0A1G1Z014</accession>
<proteinExistence type="predicted"/>